<gene>
    <name evidence="1" type="ORF">PR002_g25496</name>
</gene>
<dbReference type="EMBL" id="QXFU01003387">
    <property type="protein sequence ID" value="KAE8975804.1"/>
    <property type="molecule type" value="Genomic_DNA"/>
</dbReference>
<evidence type="ECO:0000313" key="2">
    <source>
        <dbReference type="Proteomes" id="UP000435112"/>
    </source>
</evidence>
<protein>
    <submittedName>
        <fullName evidence="1">Uncharacterized protein</fullName>
    </submittedName>
</protein>
<comment type="caution">
    <text evidence="1">The sequence shown here is derived from an EMBL/GenBank/DDBJ whole genome shotgun (WGS) entry which is preliminary data.</text>
</comment>
<proteinExistence type="predicted"/>
<dbReference type="AlphaFoldDB" id="A0A6A3I6G7"/>
<sequence>MIDTSDPVSRSATALTLLILLFAFACLKCLSGTWCFQYPRDSPGCRSKVIVASNRWYSSTGRRLATIAVRFSRTSHVLLSRSLATCQQDPSASSSLMHR</sequence>
<reference evidence="1 2" key="1">
    <citation type="submission" date="2018-09" db="EMBL/GenBank/DDBJ databases">
        <title>Genomic investigation of the strawberry pathogen Phytophthora fragariae indicates pathogenicity is determined by transcriptional variation in three key races.</title>
        <authorList>
            <person name="Adams T.M."/>
            <person name="Armitage A.D."/>
            <person name="Sobczyk M.K."/>
            <person name="Bates H.J."/>
            <person name="Dunwell J.M."/>
            <person name="Nellist C.F."/>
            <person name="Harrison R.J."/>
        </authorList>
    </citation>
    <scope>NUCLEOTIDE SEQUENCE [LARGE SCALE GENOMIC DNA]</scope>
    <source>
        <strain evidence="1 2">SCRP324</strain>
    </source>
</reference>
<dbReference type="Proteomes" id="UP000435112">
    <property type="component" value="Unassembled WGS sequence"/>
</dbReference>
<organism evidence="1 2">
    <name type="scientific">Phytophthora rubi</name>
    <dbReference type="NCBI Taxonomy" id="129364"/>
    <lineage>
        <taxon>Eukaryota</taxon>
        <taxon>Sar</taxon>
        <taxon>Stramenopiles</taxon>
        <taxon>Oomycota</taxon>
        <taxon>Peronosporomycetes</taxon>
        <taxon>Peronosporales</taxon>
        <taxon>Peronosporaceae</taxon>
        <taxon>Phytophthora</taxon>
    </lineage>
</organism>
<name>A0A6A3I6G7_9STRA</name>
<evidence type="ECO:0000313" key="1">
    <source>
        <dbReference type="EMBL" id="KAE8975804.1"/>
    </source>
</evidence>
<accession>A0A6A3I6G7</accession>